<dbReference type="GO" id="GO:0000949">
    <property type="term" value="P:aromatic amino acid family catabolic process to alcohol via Ehrlich pathway"/>
    <property type="evidence" value="ECO:0007669"/>
    <property type="project" value="TreeGrafter"/>
</dbReference>
<evidence type="ECO:0000256" key="7">
    <source>
        <dbReference type="ARBA" id="ARBA00023052"/>
    </source>
</evidence>
<keyword evidence="4" id="KW-0479">Metal-binding</keyword>
<name>A0A6P1LCF4_MALIO</name>
<keyword evidence="6" id="KW-0460">Magnesium</keyword>
<accession>A0A6P1LCF4</accession>
<reference evidence="10" key="1">
    <citation type="submission" date="2018-11" db="EMBL/GenBank/DDBJ databases">
        <title>The first complete genome sequence of Mycoplasma iowae strain 695.</title>
        <authorList>
            <person name="Ghanem M."/>
            <person name="El-Gazzar M."/>
        </authorList>
    </citation>
    <scope>NUCLEOTIDE SEQUENCE [LARGE SCALE GENOMIC DNA]</scope>
    <source>
        <strain evidence="10">695</strain>
    </source>
</reference>
<evidence type="ECO:0000256" key="5">
    <source>
        <dbReference type="ARBA" id="ARBA00022793"/>
    </source>
</evidence>
<dbReference type="InterPro" id="IPR012110">
    <property type="entry name" value="PDC/IPDC-like"/>
</dbReference>
<keyword evidence="8" id="KW-0456">Lyase</keyword>
<dbReference type="GO" id="GO:0005829">
    <property type="term" value="C:cytosol"/>
    <property type="evidence" value="ECO:0007669"/>
    <property type="project" value="TreeGrafter"/>
</dbReference>
<dbReference type="InterPro" id="IPR029061">
    <property type="entry name" value="THDP-binding"/>
</dbReference>
<comment type="cofactor">
    <cofactor evidence="2">
        <name>thiamine diphosphate</name>
        <dbReference type="ChEBI" id="CHEBI:58937"/>
    </cofactor>
</comment>
<dbReference type="OrthoDB" id="4494979at2"/>
<dbReference type="EMBL" id="CP033512">
    <property type="protein sequence ID" value="QHG89344.1"/>
    <property type="molecule type" value="Genomic_DNA"/>
</dbReference>
<sequence>MYTVANYLLDKISKLGVKKIFGVPGDFNLEFLDFILKNDKLDWVGSVNELNAAYCADGYARVNGVGVVVTTYGVGELSAINGIAGSYSEDIPIIHIVGVPPTFLVNSNKVVHHTLGNYKFDEFKKIYENVTCHQVWIDFINPIDQINSAIQSCIIYKKPIYIMLPTDVMKMEIGPINRDIYFPTIYDFESVNNVTNDLYNKIKNSKQAVIIAGNKITSYRLKKYFNRFVNNAKISVVNTMYGKSSFDESNDFFAGIYIGKNTADKQLQEFVDNADLIISVGNKFTDLSSSNFQLGFNKEKMFIIDDKCVCYDGKQIDNILLNSVVKKLSNMEFNYDGINYKAKNILSKSVDPKDKITYDDFYSILNSTISNDDIVVSDMGTCSFAAQYLNLKENTEFIMQPFICVNWF</sequence>
<dbReference type="InterPro" id="IPR029035">
    <property type="entry name" value="DHS-like_NAD/FAD-binding_dom"/>
</dbReference>
<dbReference type="Pfam" id="PF00205">
    <property type="entry name" value="TPP_enzyme_M"/>
    <property type="match status" value="1"/>
</dbReference>
<dbReference type="RefSeq" id="WP_004024842.1">
    <property type="nucleotide sequence ID" value="NZ_AGFP01000017.1"/>
</dbReference>
<dbReference type="GeneID" id="96866619"/>
<dbReference type="PANTHER" id="PTHR43452">
    <property type="entry name" value="PYRUVATE DECARBOXYLASE"/>
    <property type="match status" value="1"/>
</dbReference>
<keyword evidence="5" id="KW-0210">Decarboxylase</keyword>
<organism evidence="9 10">
    <name type="scientific">Malacoplasma iowae 695</name>
    <dbReference type="NCBI Taxonomy" id="1048830"/>
    <lineage>
        <taxon>Bacteria</taxon>
        <taxon>Bacillati</taxon>
        <taxon>Mycoplasmatota</taxon>
        <taxon>Mycoplasmoidales</taxon>
        <taxon>Mycoplasmoidaceae</taxon>
        <taxon>Malacoplasma</taxon>
    </lineage>
</organism>
<gene>
    <name evidence="9" type="ORF">EER00_00285</name>
</gene>
<dbReference type="GO" id="GO:0000287">
    <property type="term" value="F:magnesium ion binding"/>
    <property type="evidence" value="ECO:0007669"/>
    <property type="project" value="InterPro"/>
</dbReference>
<evidence type="ECO:0000256" key="6">
    <source>
        <dbReference type="ARBA" id="ARBA00022842"/>
    </source>
</evidence>
<dbReference type="FunFam" id="3.40.50.970:FF:000019">
    <property type="entry name" value="Pyruvate decarboxylase isozyme"/>
    <property type="match status" value="1"/>
</dbReference>
<evidence type="ECO:0000313" key="9">
    <source>
        <dbReference type="EMBL" id="QHG89344.1"/>
    </source>
</evidence>
<dbReference type="AlphaFoldDB" id="A0A6P1LCF4"/>
<dbReference type="Gene3D" id="3.40.50.1220">
    <property type="entry name" value="TPP-binding domain"/>
    <property type="match status" value="1"/>
</dbReference>
<dbReference type="GO" id="GO:0030976">
    <property type="term" value="F:thiamine pyrophosphate binding"/>
    <property type="evidence" value="ECO:0007669"/>
    <property type="project" value="InterPro"/>
</dbReference>
<dbReference type="InterPro" id="IPR012000">
    <property type="entry name" value="Thiamin_PyroP_enz_cen_dom"/>
</dbReference>
<dbReference type="InterPro" id="IPR047213">
    <property type="entry name" value="TPP_PYR_PDC_IPDC-like"/>
</dbReference>
<comment type="similarity">
    <text evidence="3">Belongs to the TPP enzyme family.</text>
</comment>
<dbReference type="PANTHER" id="PTHR43452:SF30">
    <property type="entry name" value="PYRUVATE DECARBOXYLASE ISOZYME 1-RELATED"/>
    <property type="match status" value="1"/>
</dbReference>
<evidence type="ECO:0000256" key="4">
    <source>
        <dbReference type="ARBA" id="ARBA00022723"/>
    </source>
</evidence>
<dbReference type="InterPro" id="IPR012001">
    <property type="entry name" value="Thiamin_PyroP_enz_TPP-bd_dom"/>
</dbReference>
<evidence type="ECO:0000256" key="1">
    <source>
        <dbReference type="ARBA" id="ARBA00001920"/>
    </source>
</evidence>
<dbReference type="Pfam" id="PF02776">
    <property type="entry name" value="TPP_enzyme_N"/>
    <property type="match status" value="1"/>
</dbReference>
<dbReference type="SUPFAM" id="SSF52467">
    <property type="entry name" value="DHS-like NAD/FAD-binding domain"/>
    <property type="match status" value="1"/>
</dbReference>
<evidence type="ECO:0000256" key="2">
    <source>
        <dbReference type="ARBA" id="ARBA00001964"/>
    </source>
</evidence>
<proteinExistence type="inferred from homology"/>
<protein>
    <submittedName>
        <fullName evidence="9">Thiamine pyrophosphate-binding protein</fullName>
    </submittedName>
</protein>
<evidence type="ECO:0000256" key="3">
    <source>
        <dbReference type="ARBA" id="ARBA00007812"/>
    </source>
</evidence>
<dbReference type="SUPFAM" id="SSF52518">
    <property type="entry name" value="Thiamin diphosphate-binding fold (THDP-binding)"/>
    <property type="match status" value="1"/>
</dbReference>
<dbReference type="KEGG" id="miw:EER00_00285"/>
<evidence type="ECO:0000256" key="8">
    <source>
        <dbReference type="ARBA" id="ARBA00023239"/>
    </source>
</evidence>
<dbReference type="Gene3D" id="3.40.50.970">
    <property type="match status" value="2"/>
</dbReference>
<comment type="cofactor">
    <cofactor evidence="1">
        <name>a metal cation</name>
        <dbReference type="ChEBI" id="CHEBI:25213"/>
    </cofactor>
</comment>
<evidence type="ECO:0000313" key="10">
    <source>
        <dbReference type="Proteomes" id="UP000464283"/>
    </source>
</evidence>
<dbReference type="Proteomes" id="UP000464283">
    <property type="component" value="Chromosome"/>
</dbReference>
<keyword evidence="7" id="KW-0786">Thiamine pyrophosphate</keyword>
<dbReference type="CDD" id="cd07038">
    <property type="entry name" value="TPP_PYR_PDC_IPDC_like"/>
    <property type="match status" value="1"/>
</dbReference>
<dbReference type="GO" id="GO:0004737">
    <property type="term" value="F:pyruvate decarboxylase activity"/>
    <property type="evidence" value="ECO:0007669"/>
    <property type="project" value="TreeGrafter"/>
</dbReference>